<accession>A0A2B0MYJ5</accession>
<feature type="signal peptide" evidence="1">
    <location>
        <begin position="1"/>
        <end position="21"/>
    </location>
</feature>
<dbReference type="InterPro" id="IPR023214">
    <property type="entry name" value="HAD_sf"/>
</dbReference>
<dbReference type="InterPro" id="IPR014247">
    <property type="entry name" value="Spore_lipoprot_YhcN/YlaJ"/>
</dbReference>
<organism evidence="2 3">
    <name type="scientific">Bacillus cereus</name>
    <dbReference type="NCBI Taxonomy" id="1396"/>
    <lineage>
        <taxon>Bacteria</taxon>
        <taxon>Bacillati</taxon>
        <taxon>Bacillota</taxon>
        <taxon>Bacilli</taxon>
        <taxon>Bacillales</taxon>
        <taxon>Bacillaceae</taxon>
        <taxon>Bacillus</taxon>
        <taxon>Bacillus cereus group</taxon>
    </lineage>
</organism>
<keyword evidence="1" id="KW-0732">Signal</keyword>
<protein>
    <submittedName>
        <fullName evidence="2">Sporulation protein</fullName>
    </submittedName>
</protein>
<evidence type="ECO:0000256" key="1">
    <source>
        <dbReference type="SAM" id="SignalP"/>
    </source>
</evidence>
<reference evidence="2 3" key="1">
    <citation type="submission" date="2017-09" db="EMBL/GenBank/DDBJ databases">
        <title>Large-scale bioinformatics analysis of Bacillus genomes uncovers conserved roles of natural products in bacterial physiology.</title>
        <authorList>
            <consortium name="Agbiome Team Llc"/>
            <person name="Bleich R.M."/>
            <person name="Grubbs K.J."/>
            <person name="Santa Maria K.C."/>
            <person name="Allen S.E."/>
            <person name="Farag S."/>
            <person name="Shank E.A."/>
            <person name="Bowers A."/>
        </authorList>
    </citation>
    <scope>NUCLEOTIDE SEQUENCE [LARGE SCALE GENOMIC DNA]</scope>
    <source>
        <strain evidence="2 3">AFS083043</strain>
    </source>
</reference>
<dbReference type="NCBIfam" id="TIGR02898">
    <property type="entry name" value="spore_YhcN_YlaJ"/>
    <property type="match status" value="1"/>
</dbReference>
<dbReference type="Proteomes" id="UP000242656">
    <property type="component" value="Unassembled WGS sequence"/>
</dbReference>
<feature type="chain" id="PRO_5038981296" evidence="1">
    <location>
        <begin position="22"/>
        <end position="174"/>
    </location>
</feature>
<dbReference type="PROSITE" id="PS51257">
    <property type="entry name" value="PROKAR_LIPOPROTEIN"/>
    <property type="match status" value="1"/>
</dbReference>
<dbReference type="Pfam" id="PF09580">
    <property type="entry name" value="Spore_YhcN_YlaJ"/>
    <property type="match status" value="1"/>
</dbReference>
<sequence>MKKLKIFSIIFLAMISLFGCAGKQKEKALDNRENNGVQNVKYEENNTDLQRVRNNTNDVTNNETQLHIADKAADRIVKLDEIDKANVIVTNRNAYVAVVLRENVKGEITKQLEEKVADQVRATDPDIRHVFVSSNPDFVDRMRDYADKINEGKPVTGLFEEFTETVRRVFPNSR</sequence>
<dbReference type="AlphaFoldDB" id="A0A2B0MYJ5"/>
<proteinExistence type="predicted"/>
<comment type="caution">
    <text evidence="2">The sequence shown here is derived from an EMBL/GenBank/DDBJ whole genome shotgun (WGS) entry which is preliminary data.</text>
</comment>
<dbReference type="Gene3D" id="3.40.50.1000">
    <property type="entry name" value="HAD superfamily/HAD-like"/>
    <property type="match status" value="1"/>
</dbReference>
<name>A0A2B0MYJ5_BACCE</name>
<dbReference type="GO" id="GO:0030435">
    <property type="term" value="P:sporulation resulting in formation of a cellular spore"/>
    <property type="evidence" value="ECO:0007669"/>
    <property type="project" value="InterPro"/>
</dbReference>
<dbReference type="InterPro" id="IPR019076">
    <property type="entry name" value="Spore_lipoprot_YhcN/YlaJ-like"/>
</dbReference>
<dbReference type="RefSeq" id="WP_098490125.1">
    <property type="nucleotide sequence ID" value="NZ_NUWN01000023.1"/>
</dbReference>
<dbReference type="EMBL" id="NUWN01000023">
    <property type="protein sequence ID" value="PFK45949.1"/>
    <property type="molecule type" value="Genomic_DNA"/>
</dbReference>
<gene>
    <name evidence="2" type="ORF">COI93_06410</name>
</gene>
<evidence type="ECO:0000313" key="3">
    <source>
        <dbReference type="Proteomes" id="UP000242656"/>
    </source>
</evidence>
<evidence type="ECO:0000313" key="2">
    <source>
        <dbReference type="EMBL" id="PFK45949.1"/>
    </source>
</evidence>